<reference evidence="3" key="1">
    <citation type="submission" date="2019-02" db="EMBL/GenBank/DDBJ databases">
        <authorList>
            <person name="Gruber-Vodicka R. H."/>
            <person name="Seah K. B. B."/>
        </authorList>
    </citation>
    <scope>NUCLEOTIDE SEQUENCE</scope>
    <source>
        <strain evidence="3">BECK_S127</strain>
        <strain evidence="2">BECK_S1320</strain>
        <strain evidence="1">BECK_S1321</strain>
    </source>
</reference>
<evidence type="ECO:0000313" key="3">
    <source>
        <dbReference type="EMBL" id="VFK80252.1"/>
    </source>
</evidence>
<name>A0A451BPM9_9GAMM</name>
<dbReference type="EMBL" id="CAADHB010000096">
    <property type="protein sequence ID" value="VFK80252.1"/>
    <property type="molecule type" value="Genomic_DNA"/>
</dbReference>
<protein>
    <submittedName>
        <fullName evidence="3">Uncharacterized protein</fullName>
    </submittedName>
</protein>
<sequence>MSALRAKSDREEYIPLHAQAPKILVDTSRRCPAGMIFGAGVAVEVPSDFSGPRAGVDSGKFSIAWRGRNGKMPPLP</sequence>
<gene>
    <name evidence="3" type="ORF">BECKSD772D_GA0070982_109612</name>
    <name evidence="2" type="ORF">BECKSD772E_GA0070983_109012</name>
    <name evidence="1" type="ORF">BECKSD772F_GA0070984_109212</name>
</gene>
<accession>A0A451BPM9</accession>
<evidence type="ECO:0000313" key="1">
    <source>
        <dbReference type="EMBL" id="VFK41470.1"/>
    </source>
</evidence>
<proteinExistence type="predicted"/>
<dbReference type="AlphaFoldDB" id="A0A451BPM9"/>
<organism evidence="3">
    <name type="scientific">Candidatus Kentrum sp. SD</name>
    <dbReference type="NCBI Taxonomy" id="2126332"/>
    <lineage>
        <taxon>Bacteria</taxon>
        <taxon>Pseudomonadati</taxon>
        <taxon>Pseudomonadota</taxon>
        <taxon>Gammaproteobacteria</taxon>
        <taxon>Candidatus Kentrum</taxon>
    </lineage>
</organism>
<dbReference type="EMBL" id="CAADFR010000092">
    <property type="protein sequence ID" value="VFK41470.1"/>
    <property type="molecule type" value="Genomic_DNA"/>
</dbReference>
<dbReference type="EMBL" id="CAADFU010000090">
    <property type="protein sequence ID" value="VFK47258.1"/>
    <property type="molecule type" value="Genomic_DNA"/>
</dbReference>
<evidence type="ECO:0000313" key="2">
    <source>
        <dbReference type="EMBL" id="VFK47258.1"/>
    </source>
</evidence>